<feature type="non-terminal residue" evidence="1">
    <location>
        <position position="209"/>
    </location>
</feature>
<organism evidence="1 2">
    <name type="scientific">Mycolicibacillus koreensis</name>
    <dbReference type="NCBI Taxonomy" id="1069220"/>
    <lineage>
        <taxon>Bacteria</taxon>
        <taxon>Bacillati</taxon>
        <taxon>Actinomycetota</taxon>
        <taxon>Actinomycetes</taxon>
        <taxon>Mycobacteriales</taxon>
        <taxon>Mycobacteriaceae</taxon>
        <taxon>Mycolicibacillus</taxon>
    </lineage>
</organism>
<protein>
    <submittedName>
        <fullName evidence="1">Uncharacterized protein</fullName>
    </submittedName>
</protein>
<name>A0AA91PDI2_9MYCO</name>
<gene>
    <name evidence="1" type="ORF">B8W67_15585</name>
</gene>
<evidence type="ECO:0000313" key="2">
    <source>
        <dbReference type="Proteomes" id="UP000193577"/>
    </source>
</evidence>
<evidence type="ECO:0000313" key="1">
    <source>
        <dbReference type="EMBL" id="OSC31902.1"/>
    </source>
</evidence>
<dbReference type="AlphaFoldDB" id="A0AA91PDI2"/>
<accession>A0AA91PDI2</accession>
<proteinExistence type="predicted"/>
<reference evidence="1 2" key="1">
    <citation type="submission" date="2017-04" db="EMBL/GenBank/DDBJ databases">
        <title>The new phylogeny of genus Mycobacterium.</title>
        <authorList>
            <person name="Tortoli E."/>
            <person name="Trovato A."/>
            <person name="Cirillo D.M."/>
        </authorList>
    </citation>
    <scope>NUCLEOTIDE SEQUENCE [LARGE SCALE GENOMIC DNA]</scope>
    <source>
        <strain evidence="1 2">KCTC 19819</strain>
    </source>
</reference>
<dbReference type="Proteomes" id="UP000193577">
    <property type="component" value="Unassembled WGS sequence"/>
</dbReference>
<dbReference type="EMBL" id="NCXO01000039">
    <property type="protein sequence ID" value="OSC31902.1"/>
    <property type="molecule type" value="Genomic_DNA"/>
</dbReference>
<comment type="caution">
    <text evidence="1">The sequence shown here is derived from an EMBL/GenBank/DDBJ whole genome shotgun (WGS) entry which is preliminary data.</text>
</comment>
<sequence length="209" mass="23164">MRCTEPSGLAGWPGELADLTMRWSAEPGISVTGRAAVVARAYVESYVLASAMRDDRYLYPGFDHAVDHNTGNGGISATEALWPDTEQVKYGPIVGTYHNRILTVDKSGSDLTMVVCTYLYATATLAHSGWVTNWRAISDSDAHAGIYPLKISMTVPERSQLSLPPQEGWARTPSEDVFGDWRVTGFFWSFMGAGWFPREWPDYDQTLDT</sequence>
<keyword evidence="2" id="KW-1185">Reference proteome</keyword>